<dbReference type="AlphaFoldDB" id="A0AA35MHZ7"/>
<protein>
    <submittedName>
        <fullName evidence="1">Uncharacterized protein</fullName>
    </submittedName>
</protein>
<evidence type="ECO:0000313" key="1">
    <source>
        <dbReference type="EMBL" id="CAI6097523.1"/>
    </source>
</evidence>
<keyword evidence="2" id="KW-1185">Reference proteome</keyword>
<dbReference type="Pfam" id="PF12796">
    <property type="entry name" value="Ank_2"/>
    <property type="match status" value="1"/>
</dbReference>
<dbReference type="EMBL" id="CABFNP030001292">
    <property type="protein sequence ID" value="CAI6097523.1"/>
    <property type="molecule type" value="Genomic_DNA"/>
</dbReference>
<dbReference type="Proteomes" id="UP001160390">
    <property type="component" value="Unassembled WGS sequence"/>
</dbReference>
<name>A0AA35MHZ7_9HYPO</name>
<dbReference type="InterPro" id="IPR036770">
    <property type="entry name" value="Ankyrin_rpt-contain_sf"/>
</dbReference>
<accession>A0AA35MHZ7</accession>
<dbReference type="SUPFAM" id="SSF48403">
    <property type="entry name" value="Ankyrin repeat"/>
    <property type="match status" value="1"/>
</dbReference>
<comment type="caution">
    <text evidence="1">The sequence shown here is derived from an EMBL/GenBank/DDBJ whole genome shotgun (WGS) entry which is preliminary data.</text>
</comment>
<gene>
    <name evidence="1" type="ORF">CCHLO57077_00008745</name>
</gene>
<reference evidence="1" key="1">
    <citation type="submission" date="2023-01" db="EMBL/GenBank/DDBJ databases">
        <authorList>
            <person name="Piombo E."/>
        </authorList>
    </citation>
    <scope>NUCLEOTIDE SEQUENCE</scope>
</reference>
<dbReference type="InterPro" id="IPR002110">
    <property type="entry name" value="Ankyrin_rpt"/>
</dbReference>
<dbReference type="Gene3D" id="1.25.40.20">
    <property type="entry name" value="Ankyrin repeat-containing domain"/>
    <property type="match status" value="1"/>
</dbReference>
<organism evidence="1 2">
    <name type="scientific">Clonostachys chloroleuca</name>
    <dbReference type="NCBI Taxonomy" id="1926264"/>
    <lineage>
        <taxon>Eukaryota</taxon>
        <taxon>Fungi</taxon>
        <taxon>Dikarya</taxon>
        <taxon>Ascomycota</taxon>
        <taxon>Pezizomycotina</taxon>
        <taxon>Sordariomycetes</taxon>
        <taxon>Hypocreomycetidae</taxon>
        <taxon>Hypocreales</taxon>
        <taxon>Bionectriaceae</taxon>
        <taxon>Clonostachys</taxon>
    </lineage>
</organism>
<sequence>MWALNGLKLFKKLDFYDDHQHYSRREEAPNSIWFESEDSLIVFLAFKGCKNLVSRHLTTCPKCQSTNEHGVAGLARSFFLAACPGFASTARGIPDGAAAAGASIDVDAVIGGTTALYAACLKGKTATVELLLKHESNVSRSLCQPYQFALHAAAAHNEESVVGVILRHEHECGSNIRRLLSAKADAGYTVFHQVVLEGQTRDLERLLYKIKDGVTAQPLRERTQGNRTPYQLAT</sequence>
<proteinExistence type="predicted"/>
<evidence type="ECO:0000313" key="2">
    <source>
        <dbReference type="Proteomes" id="UP001160390"/>
    </source>
</evidence>